<name>A0A5N7CE90_PETAA</name>
<evidence type="ECO:0000313" key="1">
    <source>
        <dbReference type="EMBL" id="KAE8392451.1"/>
    </source>
</evidence>
<dbReference type="Proteomes" id="UP000326877">
    <property type="component" value="Unassembled WGS sequence"/>
</dbReference>
<dbReference type="OrthoDB" id="1045822at2759"/>
<gene>
    <name evidence="1" type="ORF">BDV23DRAFT_170965</name>
</gene>
<protein>
    <submittedName>
        <fullName evidence="1">PLAC8 family-domain-containing protein</fullName>
    </submittedName>
</protein>
<accession>A0A5N7CE90</accession>
<dbReference type="AlphaFoldDB" id="A0A5N7CE90"/>
<dbReference type="EMBL" id="ML735237">
    <property type="protein sequence ID" value="KAE8392451.1"/>
    <property type="molecule type" value="Genomic_DNA"/>
</dbReference>
<proteinExistence type="predicted"/>
<dbReference type="Pfam" id="PF04749">
    <property type="entry name" value="PLAC8"/>
    <property type="match status" value="1"/>
</dbReference>
<dbReference type="OMA" id="LPAEPCC"/>
<reference evidence="1" key="1">
    <citation type="submission" date="2019-04" db="EMBL/GenBank/DDBJ databases">
        <title>Friends and foes A comparative genomics studyof 23 Aspergillus species from section Flavi.</title>
        <authorList>
            <consortium name="DOE Joint Genome Institute"/>
            <person name="Kjaerbolling I."/>
            <person name="Vesth T."/>
            <person name="Frisvad J.C."/>
            <person name="Nybo J.L."/>
            <person name="Theobald S."/>
            <person name="Kildgaard S."/>
            <person name="Isbrandt T."/>
            <person name="Kuo A."/>
            <person name="Sato A."/>
            <person name="Lyhne E.K."/>
            <person name="Kogle M.E."/>
            <person name="Wiebenga A."/>
            <person name="Kun R.S."/>
            <person name="Lubbers R.J."/>
            <person name="Makela M.R."/>
            <person name="Barry K."/>
            <person name="Chovatia M."/>
            <person name="Clum A."/>
            <person name="Daum C."/>
            <person name="Haridas S."/>
            <person name="He G."/>
            <person name="LaButti K."/>
            <person name="Lipzen A."/>
            <person name="Mondo S."/>
            <person name="Riley R."/>
            <person name="Salamov A."/>
            <person name="Simmons B.A."/>
            <person name="Magnuson J.K."/>
            <person name="Henrissat B."/>
            <person name="Mortensen U.H."/>
            <person name="Larsen T.O."/>
            <person name="Devries R.P."/>
            <person name="Grigoriev I.V."/>
            <person name="Machida M."/>
            <person name="Baker S.E."/>
            <person name="Andersen M.R."/>
        </authorList>
    </citation>
    <scope>NUCLEOTIDE SEQUENCE [LARGE SCALE GENOMIC DNA]</scope>
    <source>
        <strain evidence="1">IBT 14317</strain>
    </source>
</reference>
<sequence>MAQATDKIYRPWPHGPPAYEQANPGQVGDITQNPDWNYSLFDCCQPGSLCLMSCCLPCLTFGKTQGRRRDPTLKSFSYCNADCTIFTGLGLMYSHWIIQTIRRGEMRERFGIKGSCVGDCCVTYCCSCCALVQEEKEAELRTRAELGYQMMPGMEYKR</sequence>
<dbReference type="InterPro" id="IPR006461">
    <property type="entry name" value="PLAC_motif_containing"/>
</dbReference>
<dbReference type="NCBIfam" id="TIGR01571">
    <property type="entry name" value="A_thal_Cys_rich"/>
    <property type="match status" value="1"/>
</dbReference>
<accession>A0A5N6GC49</accession>
<organism evidence="1">
    <name type="scientific">Petromyces alliaceus</name>
    <name type="common">Aspergillus alliaceus</name>
    <dbReference type="NCBI Taxonomy" id="209559"/>
    <lineage>
        <taxon>Eukaryota</taxon>
        <taxon>Fungi</taxon>
        <taxon>Dikarya</taxon>
        <taxon>Ascomycota</taxon>
        <taxon>Pezizomycotina</taxon>
        <taxon>Eurotiomycetes</taxon>
        <taxon>Eurotiomycetidae</taxon>
        <taxon>Eurotiales</taxon>
        <taxon>Aspergillaceae</taxon>
        <taxon>Aspergillus</taxon>
        <taxon>Aspergillus subgen. Circumdati</taxon>
    </lineage>
</organism>
<dbReference type="PANTHER" id="PTHR15907">
    <property type="entry name" value="DUF614 FAMILY PROTEIN-RELATED"/>
    <property type="match status" value="1"/>
</dbReference>